<dbReference type="Gene3D" id="1.25.10.10">
    <property type="entry name" value="Leucine-rich Repeat Variant"/>
    <property type="match status" value="1"/>
</dbReference>
<dbReference type="Pfam" id="PF25786">
    <property type="entry name" value="HEAT_GCN1_C"/>
    <property type="match status" value="1"/>
</dbReference>
<keyword evidence="4" id="KW-1185">Reference proteome</keyword>
<accession>A0A835D2Q4</accession>
<evidence type="ECO:0000313" key="4">
    <source>
        <dbReference type="Proteomes" id="UP000655225"/>
    </source>
</evidence>
<organism evidence="3 4">
    <name type="scientific">Tetracentron sinense</name>
    <name type="common">Spur-leaf</name>
    <dbReference type="NCBI Taxonomy" id="13715"/>
    <lineage>
        <taxon>Eukaryota</taxon>
        <taxon>Viridiplantae</taxon>
        <taxon>Streptophyta</taxon>
        <taxon>Embryophyta</taxon>
        <taxon>Tracheophyta</taxon>
        <taxon>Spermatophyta</taxon>
        <taxon>Magnoliopsida</taxon>
        <taxon>Trochodendrales</taxon>
        <taxon>Trochodendraceae</taxon>
        <taxon>Tetracentron</taxon>
    </lineage>
</organism>
<gene>
    <name evidence="3" type="ORF">HHK36_026984</name>
</gene>
<evidence type="ECO:0008006" key="5">
    <source>
        <dbReference type="Google" id="ProtNLM"/>
    </source>
</evidence>
<evidence type="ECO:0000313" key="3">
    <source>
        <dbReference type="EMBL" id="KAF8388318.1"/>
    </source>
</evidence>
<reference evidence="3 4" key="1">
    <citation type="submission" date="2020-04" db="EMBL/GenBank/DDBJ databases">
        <title>Plant Genome Project.</title>
        <authorList>
            <person name="Zhang R.-G."/>
        </authorList>
    </citation>
    <scope>NUCLEOTIDE SEQUENCE [LARGE SCALE GENOMIC DNA]</scope>
    <source>
        <strain evidence="3">YNK0</strain>
        <tissue evidence="3">Leaf</tissue>
    </source>
</reference>
<dbReference type="OrthoDB" id="1737173at2759"/>
<dbReference type="GO" id="GO:0006417">
    <property type="term" value="P:regulation of translation"/>
    <property type="evidence" value="ECO:0007669"/>
    <property type="project" value="TreeGrafter"/>
</dbReference>
<dbReference type="GO" id="GO:0019887">
    <property type="term" value="F:protein kinase regulator activity"/>
    <property type="evidence" value="ECO:0007669"/>
    <property type="project" value="TreeGrafter"/>
</dbReference>
<comment type="caution">
    <text evidence="3">The sequence shown here is derived from an EMBL/GenBank/DDBJ whole genome shotgun (WGS) entry which is preliminary data.</text>
</comment>
<dbReference type="PANTHER" id="PTHR23346:SF7">
    <property type="entry name" value="STALLED RIBOSOME SENSOR GCN1"/>
    <property type="match status" value="1"/>
</dbReference>
<feature type="repeat" description="HEAT" evidence="2">
    <location>
        <begin position="101"/>
        <end position="139"/>
    </location>
</feature>
<protein>
    <recommendedName>
        <fullName evidence="5">TOG domain-containing protein</fullName>
    </recommendedName>
</protein>
<dbReference type="InterPro" id="IPR021133">
    <property type="entry name" value="HEAT_type_2"/>
</dbReference>
<dbReference type="PANTHER" id="PTHR23346">
    <property type="entry name" value="TRANSLATIONAL ACTIVATOR GCN1-RELATED"/>
    <property type="match status" value="1"/>
</dbReference>
<evidence type="ECO:0000256" key="2">
    <source>
        <dbReference type="PROSITE-ProRule" id="PRU00103"/>
    </source>
</evidence>
<dbReference type="GO" id="GO:0005829">
    <property type="term" value="C:cytosol"/>
    <property type="evidence" value="ECO:0007669"/>
    <property type="project" value="TreeGrafter"/>
</dbReference>
<sequence length="213" mass="23322">MLSQYMEDSELFDLLQTLSTLASSSTWSARHGSVLTISSMLRHNPSRICLSPAFSSVVNLLKDTLKDDKFPVRETATKALGRILLHQAQNDHLNTNAQLQLLPFIVSTLQDDSSEVRRRALSGLKAIAKVNTMAIMAYLTNLGPALAECLKDGNTPVRLAAERCALHVFQLTKGMENVQAAQKFITGLDARRLSKLPEHSDGSEDSEEDVASG</sequence>
<name>A0A835D2Q4_TETSI</name>
<dbReference type="InterPro" id="IPR011989">
    <property type="entry name" value="ARM-like"/>
</dbReference>
<dbReference type="PROSITE" id="PS50077">
    <property type="entry name" value="HEAT_REPEAT"/>
    <property type="match status" value="1"/>
</dbReference>
<dbReference type="Proteomes" id="UP000655225">
    <property type="component" value="Unassembled WGS sequence"/>
</dbReference>
<dbReference type="InterPro" id="IPR016024">
    <property type="entry name" value="ARM-type_fold"/>
</dbReference>
<dbReference type="EMBL" id="JABCRI010000020">
    <property type="protein sequence ID" value="KAF8388318.1"/>
    <property type="molecule type" value="Genomic_DNA"/>
</dbReference>
<dbReference type="GO" id="GO:0034198">
    <property type="term" value="P:cellular response to amino acid starvation"/>
    <property type="evidence" value="ECO:0007669"/>
    <property type="project" value="TreeGrafter"/>
</dbReference>
<keyword evidence="1" id="KW-0677">Repeat</keyword>
<evidence type="ECO:0000256" key="1">
    <source>
        <dbReference type="ARBA" id="ARBA00022737"/>
    </source>
</evidence>
<dbReference type="AlphaFoldDB" id="A0A835D2Q4"/>
<dbReference type="SUPFAM" id="SSF48371">
    <property type="entry name" value="ARM repeat"/>
    <property type="match status" value="1"/>
</dbReference>
<proteinExistence type="predicted"/>